<dbReference type="SUPFAM" id="SSF53335">
    <property type="entry name" value="S-adenosyl-L-methionine-dependent methyltransferases"/>
    <property type="match status" value="1"/>
</dbReference>
<name>K0SA50_THAOC</name>
<protein>
    <recommendedName>
        <fullName evidence="3">ShKT domain-containing protein</fullName>
    </recommendedName>
</protein>
<dbReference type="eggNOG" id="KOG1562">
    <property type="taxonomic scope" value="Eukaryota"/>
</dbReference>
<dbReference type="Pfam" id="PF01564">
    <property type="entry name" value="Spermine_synth"/>
    <property type="match status" value="1"/>
</dbReference>
<feature type="compositionally biased region" description="Basic and acidic residues" evidence="2">
    <location>
        <begin position="96"/>
        <end position="114"/>
    </location>
</feature>
<dbReference type="Proteomes" id="UP000266841">
    <property type="component" value="Unassembled WGS sequence"/>
</dbReference>
<sequence>MEIMENGEDKDRKEDPAQLRARRISHTMMAPSKLALIAAGLATASSAASPAASAPRCCHPASLATLVTAAFLSSVPAARADVMSILDDMANPGGTRKVDPSYYKGDHVYSEDSPKSNGNANDDVSDEDDSEDYESSSSDDGSYEEDGDDHCLVRNPNGSCRMYDNVQHFRNDLGELEFKWSSCDDPYEEMHDDFEDEFKFARERSLYQTVIFEENLKLDDKCLRLDSTLQQCSSYRPHYHEPFVHQSAAYLNKNMLSGVKRVVFVGGGDSMLLHEILKYDGLEMVLGLELDQKVTRNSFEHFKTQPHFDNPKVQWWFGDGAKSLTLLPRDYFGTFDLVLLDLSETVMSMTVTKGLDVFGAMKLLLSPTGIMVKNDFGYFEKLAKVFDTCIQLLIPDVNYICDYELVLCGSDEVNFLEPSFDHLKGVKAGKVDTLVYRPQDEGRDDHWGPVVDYSKYWNDPLGCKDSEDVHDPESVAYAGVLMVVEAENVAFKRGGKAKDVEKALTAPLGKLGYNILSTTSRSTPGAGVATVVAMAEGYILSESYPDSDYFKLDIHLWGGFDKQADIRSEILSGLGCKEGQWSSYRIVTGGMRGGATRPHDLETTGPDLSQIGKCLKIEKDSPKAIVHDSKLEDEASLAPLLDAGYVDLVDKMVGDAPSRNAVVFCDTEGPCAARDSLSKLGFATLTVIRACSHDEERAMKTDPAAQGEAVKKWREAMLSDSSSEISICGKRPDEALKDVAATVRGVHVLAVDARASPELVIGAQVYWRKYNKSIRKPFLMLAPLIDTKDERRRSFLDSRHNSGEDEPEFYSEIYLGDGSRVMSFGLIHQGSSRSLQGLVRARDALDLRDEVKIADVRKVTIRGAMRNQLNYNPVTFSWNDYDQVPGLEQYYGQRAVGLQTVFQLGIDKTGKKNGKLSFDSLEVEFRAKVKSHFGGKADVMSHKVGQGGLLIALTSEGQVAVTWDGDESVMVNIFSYNEDMRHDRDFAIHLISNLPSMNLMLRDEMPRGHGKVITKSERVNFSETPGCYDHYKMCVNLSKQGNCNIRGYVAVEWMNEHCMFSCGHCGKKSDEL</sequence>
<proteinExistence type="predicted"/>
<dbReference type="InterPro" id="IPR003582">
    <property type="entry name" value="ShKT_dom"/>
</dbReference>
<dbReference type="GO" id="GO:0010487">
    <property type="term" value="F:thermospermine synthase activity"/>
    <property type="evidence" value="ECO:0007669"/>
    <property type="project" value="TreeGrafter"/>
</dbReference>
<dbReference type="InterPro" id="IPR029063">
    <property type="entry name" value="SAM-dependent_MTases_sf"/>
</dbReference>
<dbReference type="PROSITE" id="PS51670">
    <property type="entry name" value="SHKT"/>
    <property type="match status" value="1"/>
</dbReference>
<feature type="domain" description="ShKT" evidence="3">
    <location>
        <begin position="1027"/>
        <end position="1065"/>
    </location>
</feature>
<evidence type="ECO:0000256" key="2">
    <source>
        <dbReference type="SAM" id="MobiDB-lite"/>
    </source>
</evidence>
<reference evidence="4 5" key="1">
    <citation type="journal article" date="2012" name="Genome Biol.">
        <title>Genome and low-iron response of an oceanic diatom adapted to chronic iron limitation.</title>
        <authorList>
            <person name="Lommer M."/>
            <person name="Specht M."/>
            <person name="Roy A.S."/>
            <person name="Kraemer L."/>
            <person name="Andreson R."/>
            <person name="Gutowska M.A."/>
            <person name="Wolf J."/>
            <person name="Bergner S.V."/>
            <person name="Schilhabel M.B."/>
            <person name="Klostermeier U.C."/>
            <person name="Beiko R.G."/>
            <person name="Rosenstiel P."/>
            <person name="Hippler M."/>
            <person name="Laroche J."/>
        </authorList>
    </citation>
    <scope>NUCLEOTIDE SEQUENCE [LARGE SCALE GENOMIC DNA]</scope>
    <source>
        <strain evidence="4 5">CCMP1005</strain>
    </source>
</reference>
<dbReference type="Pfam" id="PF01549">
    <property type="entry name" value="ShK"/>
    <property type="match status" value="1"/>
</dbReference>
<feature type="region of interest" description="Disordered" evidence="2">
    <location>
        <begin position="88"/>
        <end position="150"/>
    </location>
</feature>
<comment type="caution">
    <text evidence="4">The sequence shown here is derived from an EMBL/GenBank/DDBJ whole genome shotgun (WGS) entry which is preliminary data.</text>
</comment>
<dbReference type="Gene3D" id="3.40.50.150">
    <property type="entry name" value="Vaccinia Virus protein VP39"/>
    <property type="match status" value="1"/>
</dbReference>
<dbReference type="GO" id="GO:0006596">
    <property type="term" value="P:polyamine biosynthetic process"/>
    <property type="evidence" value="ECO:0007669"/>
    <property type="project" value="UniProtKB-KW"/>
</dbReference>
<keyword evidence="1" id="KW-0620">Polyamine biosynthesis</keyword>
<evidence type="ECO:0000313" key="4">
    <source>
        <dbReference type="EMBL" id="EJK57811.1"/>
    </source>
</evidence>
<evidence type="ECO:0000256" key="1">
    <source>
        <dbReference type="ARBA" id="ARBA00023115"/>
    </source>
</evidence>
<gene>
    <name evidence="4" type="ORF">THAOC_22108</name>
</gene>
<accession>K0SA50</accession>
<feature type="compositionally biased region" description="Acidic residues" evidence="2">
    <location>
        <begin position="123"/>
        <end position="134"/>
    </location>
</feature>
<keyword evidence="5" id="KW-1185">Reference proteome</keyword>
<organism evidence="4 5">
    <name type="scientific">Thalassiosira oceanica</name>
    <name type="common">Marine diatom</name>
    <dbReference type="NCBI Taxonomy" id="159749"/>
    <lineage>
        <taxon>Eukaryota</taxon>
        <taxon>Sar</taxon>
        <taxon>Stramenopiles</taxon>
        <taxon>Ochrophyta</taxon>
        <taxon>Bacillariophyta</taxon>
        <taxon>Coscinodiscophyceae</taxon>
        <taxon>Thalassiosirophycidae</taxon>
        <taxon>Thalassiosirales</taxon>
        <taxon>Thalassiosiraceae</taxon>
        <taxon>Thalassiosira</taxon>
    </lineage>
</organism>
<evidence type="ECO:0000313" key="5">
    <source>
        <dbReference type="Proteomes" id="UP000266841"/>
    </source>
</evidence>
<dbReference type="PANTHER" id="PTHR43317:SF1">
    <property type="entry name" value="THERMOSPERMINE SYNTHASE ACAULIS5"/>
    <property type="match status" value="1"/>
</dbReference>
<dbReference type="OrthoDB" id="39740at2759"/>
<dbReference type="EMBL" id="AGNL01026974">
    <property type="protein sequence ID" value="EJK57811.1"/>
    <property type="molecule type" value="Genomic_DNA"/>
</dbReference>
<dbReference type="AlphaFoldDB" id="K0SA50"/>
<dbReference type="PANTHER" id="PTHR43317">
    <property type="entry name" value="THERMOSPERMINE SYNTHASE ACAULIS5"/>
    <property type="match status" value="1"/>
</dbReference>
<evidence type="ECO:0000259" key="3">
    <source>
        <dbReference type="PROSITE" id="PS51670"/>
    </source>
</evidence>